<dbReference type="Gene3D" id="2.120.10.30">
    <property type="entry name" value="TolB, C-terminal domain"/>
    <property type="match status" value="1"/>
</dbReference>
<accession>A0A9D5JSF8</accession>
<dbReference type="Proteomes" id="UP000649604">
    <property type="component" value="Unassembled WGS sequence"/>
</dbReference>
<comment type="caution">
    <text evidence="1">The sequence shown here is derived from an EMBL/GenBank/DDBJ whole genome shotgun (WGS) entry which is preliminary data.</text>
</comment>
<sequence length="1036" mass="115481">MKKSYIHLILTGLILTFFTGIVVLGFLAEAYDSHTFPTFLFIASYDWLHNFYDHNTQGTSSTDPDTDNFNKVITVDSNLFPIMTALFGDYEFPNISGRNAFSWRDDGTYSPSVNDYFNRDIAVAPNFDDSNQVKYQSNPADYRDTKRVIERGAREFMEFAFVVDPGNHNIRRYEFQEAGDFWSFDPYSDIDGPLIEVPDPATYDGGIGQNDCTADTDKSGDYKYGGCDSSHWYLAELEQIWPGDSPWQITSLKASYQNDPVFYLPRWSSPEHETDNDVYTSYAIYTGTPILELEITISEDESASFQNYSITVFGNSSDQKNPVIYMGLNMGFDDTGTRYSGPETAVANGKVAGIEDYIVASADKLDNPTTTYQRDRITFGIPYIDDTFDLDPTEEGIQVKLSLFPEGGGGIAIDWIGPDEDDFAFSVKQDPAAEFGTRWGNLSAFLETVPPESYPGYTTYFQNYSAGLIGYGYRTNTSFAHADNIRFKNPRDIDLYRDFFDETDEGPIYLFVADTMNSRIQVFMNATGEGGRTGATFPIRPARVKAPNDSPNTALKSNELAMRIYTGVNGTSVGFADGRKADWRSYTTVSGSSLSTSRIPANAGRGEFFYPHGVAVDQDPDTKDVYLFVADTFNHRIQVFRDATGVTYHGITSKHFDFEYEEGWGTYPLQTTQTVTNPGPFSFRYPKGVDVVRFANNSSYLYVVDSKDYRVLKYLLVEDAGGGFALISCLAGYGYNGSNFATNLKSTIGHPVHSSIYDINTKVGFWNPQDVATGYSGFLTYTTQDRDHAYQQSITIDGQEYGIKFLDNKMIYVTDYARNDTATNASALNMRVMQFLDNFRGGHAVYLPWATSTVGGFSKGGTIKQSVFNPYSGVYNSAGATENVPGVDGKFTDRPVGIAALTWNTEMLDMRILNTATTPDTVYPNGTTIPNNTLLRLGARTQRFFGLPPSDPTTYTNYTGSEYYIDTRGIERIHVFCYNSSGSYLGYKTVSTTTTPWTFNTNQITNCTSGSYVKMVAEDALFGTSGKTGTMFFKVQ</sequence>
<organism evidence="1 2">
    <name type="scientific">candidate division KSB3 bacterium</name>
    <dbReference type="NCBI Taxonomy" id="2044937"/>
    <lineage>
        <taxon>Bacteria</taxon>
        <taxon>candidate division KSB3</taxon>
    </lineage>
</organism>
<dbReference type="SUPFAM" id="SSF63825">
    <property type="entry name" value="YWTD domain"/>
    <property type="match status" value="1"/>
</dbReference>
<protein>
    <submittedName>
        <fullName evidence="1">Uncharacterized protein</fullName>
    </submittedName>
</protein>
<reference evidence="1" key="1">
    <citation type="submission" date="2019-11" db="EMBL/GenBank/DDBJ databases">
        <title>Microbial mats filling the niche in hypersaline microbial mats.</title>
        <authorList>
            <person name="Wong H.L."/>
            <person name="Macleod F.I."/>
            <person name="White R.A. III"/>
            <person name="Burns B.P."/>
        </authorList>
    </citation>
    <scope>NUCLEOTIDE SEQUENCE</scope>
    <source>
        <strain evidence="1">Rbin_158</strain>
    </source>
</reference>
<name>A0A9D5JSF8_9BACT</name>
<proteinExistence type="predicted"/>
<dbReference type="EMBL" id="WJJP01000074">
    <property type="protein sequence ID" value="MBD3323418.1"/>
    <property type="molecule type" value="Genomic_DNA"/>
</dbReference>
<evidence type="ECO:0000313" key="1">
    <source>
        <dbReference type="EMBL" id="MBD3323418.1"/>
    </source>
</evidence>
<dbReference type="AlphaFoldDB" id="A0A9D5JSF8"/>
<gene>
    <name evidence="1" type="ORF">GF339_02470</name>
</gene>
<dbReference type="InterPro" id="IPR011042">
    <property type="entry name" value="6-blade_b-propeller_TolB-like"/>
</dbReference>
<evidence type="ECO:0000313" key="2">
    <source>
        <dbReference type="Proteomes" id="UP000649604"/>
    </source>
</evidence>